<gene>
    <name evidence="1" type="ORF">ACFFIC_21880</name>
</gene>
<dbReference type="Proteomes" id="UP001589789">
    <property type="component" value="Unassembled WGS sequence"/>
</dbReference>
<protein>
    <recommendedName>
        <fullName evidence="3">G domain-containing protein</fullName>
    </recommendedName>
</protein>
<reference evidence="1 2" key="1">
    <citation type="submission" date="2024-09" db="EMBL/GenBank/DDBJ databases">
        <authorList>
            <person name="Sun Q."/>
            <person name="Mori K."/>
        </authorList>
    </citation>
    <scope>NUCLEOTIDE SEQUENCE [LARGE SCALE GENOMIC DNA]</scope>
    <source>
        <strain evidence="1 2">CCM 7468</strain>
    </source>
</reference>
<organism evidence="1 2">
    <name type="scientific">Muricoccus vinaceus</name>
    <dbReference type="NCBI Taxonomy" id="424704"/>
    <lineage>
        <taxon>Bacteria</taxon>
        <taxon>Pseudomonadati</taxon>
        <taxon>Pseudomonadota</taxon>
        <taxon>Alphaproteobacteria</taxon>
        <taxon>Acetobacterales</taxon>
        <taxon>Roseomonadaceae</taxon>
        <taxon>Muricoccus</taxon>
    </lineage>
</organism>
<dbReference type="CDD" id="cd00882">
    <property type="entry name" value="Ras_like_GTPase"/>
    <property type="match status" value="1"/>
</dbReference>
<dbReference type="EMBL" id="JBHLVZ010000081">
    <property type="protein sequence ID" value="MFC0388164.1"/>
    <property type="molecule type" value="Genomic_DNA"/>
</dbReference>
<evidence type="ECO:0008006" key="3">
    <source>
        <dbReference type="Google" id="ProtNLM"/>
    </source>
</evidence>
<keyword evidence="2" id="KW-1185">Reference proteome</keyword>
<name>A0ABV6IX28_9PROT</name>
<proteinExistence type="predicted"/>
<dbReference type="SUPFAM" id="SSF52540">
    <property type="entry name" value="P-loop containing nucleoside triphosphate hydrolases"/>
    <property type="match status" value="1"/>
</dbReference>
<evidence type="ECO:0000313" key="1">
    <source>
        <dbReference type="EMBL" id="MFC0388164.1"/>
    </source>
</evidence>
<comment type="caution">
    <text evidence="1">The sequence shown here is derived from an EMBL/GenBank/DDBJ whole genome shotgun (WGS) entry which is preliminary data.</text>
</comment>
<evidence type="ECO:0000313" key="2">
    <source>
        <dbReference type="Proteomes" id="UP001589789"/>
    </source>
</evidence>
<dbReference type="InterPro" id="IPR027417">
    <property type="entry name" value="P-loop_NTPase"/>
</dbReference>
<sequence>MRTGFYAVMTELQAELATASEDIAVREAVLKSAMSDMKATLQGGIGASVLRAEHPLARHMIGFNAELAQLLQGWLDRVAKHDRTMAFRSGFTDSLVVFVLGKVKAGKSSLGNYMVYGNSNPDAAARASSRARFFTAATAGDQQDQANSAQPVDWFRVGVRETTSATQGFHLPGLTWIDSPGLHSTTWENGLLAADYADVADLVIYPMHTGNPGRTGDVAEIRGLLRARKRVLVVITQCDRPEEDEEPDGTIVQRWVMKDSAARQGQIDYVRHAVAEGGASIPLDVVSLSVRHAETHGNDPAALERSGVADFFRALTKIAHSEGVRHKQEAPSRNLNHFVGLLLGDDTGPEAFSVQAIRNGLVRLDRRLADVTKELDRGAERATAAVLRRIGPMVAEKIARYADNQDQDGFEQACTTALRHIVAEETGTTVLPLLAQTGAILPANDFARTAAFASMKIETVRIPRSNRGVRGAVGSAGGGAAGAWVGAEGGALLGTAILPGIGTTVGFMVGGALGALLGGIGGNAAGRATGSDWHETMQSGDNRAEVEASATEALQKAGSAGVAAFFENLHAATVAPVARDADRLTAKLDEFSHILATKVRSHG</sequence>
<dbReference type="Gene3D" id="3.40.50.300">
    <property type="entry name" value="P-loop containing nucleotide triphosphate hydrolases"/>
    <property type="match status" value="1"/>
</dbReference>
<accession>A0ABV6IX28</accession>